<sequence>MFKIFRNNCCGLDVHKTWIYACIGITDPNGRTEYKQARFSSFSNGLRDLAAWLAKYSCTEVCMESTGKYWIPVFNILEKSCFVTLAHPKYTKPQKGNKTDRKDAKWICDLFMCDMIKPSFIPSPEIRQLRDLIRYRVKLTNMLTGEKNRAQNCLTVSNLKLDDVFSDVFGKSARSITNYILDHPGETFDVSPFVDPRCKTPVSEIQAAVDGAISSEQAVKLRQCLAHIDELEAHRKEIESEIFQIAEPFSAVLDLLYTLPGLDKNPMTAIAILSEIGPDMSVFPSSKHLVSWAGCCPRNDQSNQKVKSRRISRAGSYLKPLLVQVANALIKSKKHPEFKERYHRIKSRRGHKKAIIAVCKMLLTAIWNMLSKLEPYNPEGFLEHRPVKQEKTLTVSQALEFLRLRGYTITNQ</sequence>
<evidence type="ECO:0000313" key="4">
    <source>
        <dbReference type="Proteomes" id="UP000713880"/>
    </source>
</evidence>
<proteinExistence type="predicted"/>
<name>A0A938WZ70_9CLOT</name>
<dbReference type="InterPro" id="IPR047650">
    <property type="entry name" value="Transpos_IS110"/>
</dbReference>
<reference evidence="3" key="2">
    <citation type="journal article" date="2021" name="Sci. Rep.">
        <title>The distribution of antibiotic resistance genes in chicken gut microbiota commensals.</title>
        <authorList>
            <person name="Juricova H."/>
            <person name="Matiasovicova J."/>
            <person name="Kubasova T."/>
            <person name="Cejkova D."/>
            <person name="Rychlik I."/>
        </authorList>
    </citation>
    <scope>NUCLEOTIDE SEQUENCE</scope>
    <source>
        <strain evidence="3">An420c</strain>
    </source>
</reference>
<feature type="domain" description="Transposase IS110-like N-terminal" evidence="1">
    <location>
        <begin position="10"/>
        <end position="155"/>
    </location>
</feature>
<evidence type="ECO:0000259" key="1">
    <source>
        <dbReference type="Pfam" id="PF01548"/>
    </source>
</evidence>
<dbReference type="GO" id="GO:0004803">
    <property type="term" value="F:transposase activity"/>
    <property type="evidence" value="ECO:0007669"/>
    <property type="project" value="InterPro"/>
</dbReference>
<dbReference type="AlphaFoldDB" id="A0A938WZ70"/>
<comment type="caution">
    <text evidence="3">The sequence shown here is derived from an EMBL/GenBank/DDBJ whole genome shotgun (WGS) entry which is preliminary data.</text>
</comment>
<dbReference type="EMBL" id="JACJLV010000003">
    <property type="protein sequence ID" value="MBM6825735.1"/>
    <property type="molecule type" value="Genomic_DNA"/>
</dbReference>
<dbReference type="Pfam" id="PF01548">
    <property type="entry name" value="DEDD_Tnp_IS110"/>
    <property type="match status" value="1"/>
</dbReference>
<dbReference type="InterPro" id="IPR002525">
    <property type="entry name" value="Transp_IS110-like_N"/>
</dbReference>
<dbReference type="NCBIfam" id="NF033542">
    <property type="entry name" value="transpos_IS110"/>
    <property type="match status" value="1"/>
</dbReference>
<evidence type="ECO:0000313" key="3">
    <source>
        <dbReference type="EMBL" id="MBM6825735.1"/>
    </source>
</evidence>
<dbReference type="Pfam" id="PF02371">
    <property type="entry name" value="Transposase_20"/>
    <property type="match status" value="1"/>
</dbReference>
<organism evidence="3 4">
    <name type="scientific">Mordavella massiliensis</name>
    <dbReference type="NCBI Taxonomy" id="1871024"/>
    <lineage>
        <taxon>Bacteria</taxon>
        <taxon>Bacillati</taxon>
        <taxon>Bacillota</taxon>
        <taxon>Clostridia</taxon>
        <taxon>Eubacteriales</taxon>
        <taxon>Clostridiaceae</taxon>
        <taxon>Mordavella</taxon>
    </lineage>
</organism>
<dbReference type="RefSeq" id="WP_204907805.1">
    <property type="nucleotide sequence ID" value="NZ_JACJLV010000003.1"/>
</dbReference>
<dbReference type="Proteomes" id="UP000713880">
    <property type="component" value="Unassembled WGS sequence"/>
</dbReference>
<dbReference type="InterPro" id="IPR003346">
    <property type="entry name" value="Transposase_20"/>
</dbReference>
<dbReference type="GO" id="GO:0003677">
    <property type="term" value="F:DNA binding"/>
    <property type="evidence" value="ECO:0007669"/>
    <property type="project" value="InterPro"/>
</dbReference>
<keyword evidence="4" id="KW-1185">Reference proteome</keyword>
<dbReference type="GO" id="GO:0006313">
    <property type="term" value="P:DNA transposition"/>
    <property type="evidence" value="ECO:0007669"/>
    <property type="project" value="InterPro"/>
</dbReference>
<dbReference type="PANTHER" id="PTHR33055">
    <property type="entry name" value="TRANSPOSASE FOR INSERTION SEQUENCE ELEMENT IS1111A"/>
    <property type="match status" value="1"/>
</dbReference>
<gene>
    <name evidence="3" type="ORF">H6A13_01265</name>
</gene>
<protein>
    <submittedName>
        <fullName evidence="3">IS110 family transposase</fullName>
    </submittedName>
</protein>
<accession>A0A938WZ70</accession>
<evidence type="ECO:0000259" key="2">
    <source>
        <dbReference type="Pfam" id="PF02371"/>
    </source>
</evidence>
<reference evidence="3" key="1">
    <citation type="submission" date="2020-08" db="EMBL/GenBank/DDBJ databases">
        <authorList>
            <person name="Cejkova D."/>
            <person name="Kubasova T."/>
            <person name="Jahodarova E."/>
            <person name="Rychlik I."/>
        </authorList>
    </citation>
    <scope>NUCLEOTIDE SEQUENCE</scope>
    <source>
        <strain evidence="3">An420c</strain>
    </source>
</reference>
<dbReference type="PANTHER" id="PTHR33055:SF13">
    <property type="entry name" value="TRANSPOSASE"/>
    <property type="match status" value="1"/>
</dbReference>
<feature type="domain" description="Transposase IS116/IS110/IS902 C-terminal" evidence="2">
    <location>
        <begin position="255"/>
        <end position="343"/>
    </location>
</feature>